<protein>
    <submittedName>
        <fullName evidence="1">Phosphatidylinositol 4-kinase gamma 3</fullName>
    </submittedName>
</protein>
<dbReference type="GO" id="GO:0016301">
    <property type="term" value="F:kinase activity"/>
    <property type="evidence" value="ECO:0007669"/>
    <property type="project" value="UniProtKB-KW"/>
</dbReference>
<accession>A0A1D6FLF6</accession>
<proteinExistence type="predicted"/>
<reference evidence="1" key="1">
    <citation type="submission" date="2015-12" db="EMBL/GenBank/DDBJ databases">
        <title>Update maize B73 reference genome by single molecule sequencing technologies.</title>
        <authorList>
            <consortium name="Maize Genome Sequencing Project"/>
            <person name="Ware D."/>
        </authorList>
    </citation>
    <scope>NUCLEOTIDE SEQUENCE</scope>
    <source>
        <tissue evidence="1">Seedling</tissue>
    </source>
</reference>
<evidence type="ECO:0000313" key="1">
    <source>
        <dbReference type="EMBL" id="AQK92528.1"/>
    </source>
</evidence>
<keyword evidence="1" id="KW-0418">Kinase</keyword>
<organism evidence="1">
    <name type="scientific">Zea mays</name>
    <name type="common">Maize</name>
    <dbReference type="NCBI Taxonomy" id="4577"/>
    <lineage>
        <taxon>Eukaryota</taxon>
        <taxon>Viridiplantae</taxon>
        <taxon>Streptophyta</taxon>
        <taxon>Embryophyta</taxon>
        <taxon>Tracheophyta</taxon>
        <taxon>Spermatophyta</taxon>
        <taxon>Magnoliopsida</taxon>
        <taxon>Liliopsida</taxon>
        <taxon>Poales</taxon>
        <taxon>Poaceae</taxon>
        <taxon>PACMAD clade</taxon>
        <taxon>Panicoideae</taxon>
        <taxon>Andropogonodae</taxon>
        <taxon>Andropogoneae</taxon>
        <taxon>Tripsacinae</taxon>
        <taxon>Zea</taxon>
    </lineage>
</organism>
<dbReference type="EMBL" id="CM000784">
    <property type="protein sequence ID" value="AQK92528.1"/>
    <property type="molecule type" value="Genomic_DNA"/>
</dbReference>
<dbReference type="AlphaFoldDB" id="A0A1D6FLF6"/>
<feature type="non-terminal residue" evidence="1">
    <location>
        <position position="1"/>
    </location>
</feature>
<name>A0A1D6FLF6_MAIZE</name>
<gene>
    <name evidence="1" type="ORF">ZEAMMB73_Zm00001d009741</name>
</gene>
<sequence>VLPIGGKDPSPARVSFALANSVAGHEPGTPSVVRLPLPFPHPHRRLGPALYVPSVDRPFPSPLASIAASSATATSLCLPRQARGSSVGARLFP</sequence>
<keyword evidence="1" id="KW-0808">Transferase</keyword>